<accession>A0A9P6NPD3</accession>
<dbReference type="PANTHER" id="PTHR43102">
    <property type="entry name" value="SLR1143 PROTEIN"/>
    <property type="match status" value="1"/>
</dbReference>
<dbReference type="OrthoDB" id="21225at2759"/>
<evidence type="ECO:0000256" key="1">
    <source>
        <dbReference type="SAM" id="MobiDB-lite"/>
    </source>
</evidence>
<proteinExistence type="predicted"/>
<reference evidence="3" key="1">
    <citation type="submission" date="2013-11" db="EMBL/GenBank/DDBJ databases">
        <title>Genome sequence of the fusiform rust pathogen reveals effectors for host alternation and coevolution with pine.</title>
        <authorList>
            <consortium name="DOE Joint Genome Institute"/>
            <person name="Smith K."/>
            <person name="Pendleton A."/>
            <person name="Kubisiak T."/>
            <person name="Anderson C."/>
            <person name="Salamov A."/>
            <person name="Aerts A."/>
            <person name="Riley R."/>
            <person name="Clum A."/>
            <person name="Lindquist E."/>
            <person name="Ence D."/>
            <person name="Campbell M."/>
            <person name="Kronenberg Z."/>
            <person name="Feau N."/>
            <person name="Dhillon B."/>
            <person name="Hamelin R."/>
            <person name="Burleigh J."/>
            <person name="Smith J."/>
            <person name="Yandell M."/>
            <person name="Nelson C."/>
            <person name="Grigoriev I."/>
            <person name="Davis J."/>
        </authorList>
    </citation>
    <scope>NUCLEOTIDE SEQUENCE</scope>
    <source>
        <strain evidence="3">G11</strain>
    </source>
</reference>
<dbReference type="Gene3D" id="3.30.450.40">
    <property type="match status" value="1"/>
</dbReference>
<dbReference type="Pfam" id="PF01590">
    <property type="entry name" value="GAF"/>
    <property type="match status" value="1"/>
</dbReference>
<feature type="region of interest" description="Disordered" evidence="1">
    <location>
        <begin position="280"/>
        <end position="299"/>
    </location>
</feature>
<evidence type="ECO:0000313" key="3">
    <source>
        <dbReference type="EMBL" id="KAG0150851.1"/>
    </source>
</evidence>
<evidence type="ECO:0000259" key="2">
    <source>
        <dbReference type="Pfam" id="PF01590"/>
    </source>
</evidence>
<dbReference type="EMBL" id="MU167216">
    <property type="protein sequence ID" value="KAG0150851.1"/>
    <property type="molecule type" value="Genomic_DNA"/>
</dbReference>
<organism evidence="3 4">
    <name type="scientific">Cronartium quercuum f. sp. fusiforme G11</name>
    <dbReference type="NCBI Taxonomy" id="708437"/>
    <lineage>
        <taxon>Eukaryota</taxon>
        <taxon>Fungi</taxon>
        <taxon>Dikarya</taxon>
        <taxon>Basidiomycota</taxon>
        <taxon>Pucciniomycotina</taxon>
        <taxon>Pucciniomycetes</taxon>
        <taxon>Pucciniales</taxon>
        <taxon>Coleosporiaceae</taxon>
        <taxon>Cronartium</taxon>
    </lineage>
</organism>
<dbReference type="SUPFAM" id="SSF55781">
    <property type="entry name" value="GAF domain-like"/>
    <property type="match status" value="1"/>
</dbReference>
<keyword evidence="4" id="KW-1185">Reference proteome</keyword>
<dbReference type="PANTHER" id="PTHR43102:SF2">
    <property type="entry name" value="GAF DOMAIN-CONTAINING PROTEIN"/>
    <property type="match status" value="1"/>
</dbReference>
<gene>
    <name evidence="3" type="ORF">CROQUDRAFT_87305</name>
</gene>
<name>A0A9P6NPD3_9BASI</name>
<feature type="compositionally biased region" description="Polar residues" evidence="1">
    <location>
        <begin position="522"/>
        <end position="531"/>
    </location>
</feature>
<dbReference type="Proteomes" id="UP000886653">
    <property type="component" value="Unassembled WGS sequence"/>
</dbReference>
<comment type="caution">
    <text evidence="3">The sequence shown here is derived from an EMBL/GenBank/DDBJ whole genome shotgun (WGS) entry which is preliminary data.</text>
</comment>
<feature type="compositionally biased region" description="Low complexity" evidence="1">
    <location>
        <begin position="280"/>
        <end position="298"/>
    </location>
</feature>
<dbReference type="InterPro" id="IPR029016">
    <property type="entry name" value="GAF-like_dom_sf"/>
</dbReference>
<feature type="region of interest" description="Disordered" evidence="1">
    <location>
        <begin position="485"/>
        <end position="538"/>
    </location>
</feature>
<dbReference type="AlphaFoldDB" id="A0A9P6NPD3"/>
<feature type="domain" description="GAF" evidence="2">
    <location>
        <begin position="303"/>
        <end position="435"/>
    </location>
</feature>
<dbReference type="InterPro" id="IPR003018">
    <property type="entry name" value="GAF"/>
</dbReference>
<sequence length="743" mass="82063">MSDIVAAPLANGLPYSSLFSVPKKNAFNSRSSDYFWKKAVAPVAPRASDSKDTWLDNPDTCAWIDNEEVQAEPPPPARKAPKNKKFGKMRQVAFRGLTPKSGTKKPSIIITTEAISQKRLSANHPLSKNLRSRGLIVLTSWRYKSKGANTQVKKAVAIVRRRISSQSPKDQQPQTWKDYNHLYGTEQIDINDPPLPPTEPNPENPTPYELGLYCPPLAADETARQLIINRLGIYGKSSFDTSDEANSCASARNKLAKKLEDEGKEPKSLSEEWYRRSSESSLGSVEVESSETSSTPETLEQHPVFRKIVNRCREMFETAHCLISIMERDQHIFLAVSNGQDARVAPRDSSMCTHTVLSGRKGFVILDSSLDFRFKNGPLAVHWGARFYAGVPLLSPTLGADREEASYPIGTLCIIDSSPREQFTNAERKKLIFMAEYARLELEKWFLGKIERKVEILEESRKSWAREVEKAASVRPVSVLMAPPAPAITPPTAQQPPVEAPPAPPSEPRRELIKRRSFAGFRSNQSDTSTPPTSPFKKRSFASFAKSIRSEFSTPPTSPSSAGFLSPFKSLLSTFAEAPSLFDQPSRVLTHNLQTIFDLATQVVANTLDLSLAYLLAVESHPHSTDSGRTLILSSYNMPSPPPTFDAGLHIRVLRTIEGGLLYQNPTAQEARTAGLVSKSGSEPETYASALILAVGPHGPGTFRGFVLAGLTCDPMRVFGGEDANYMRQFATELSYYTSTLKL</sequence>
<evidence type="ECO:0000313" key="4">
    <source>
        <dbReference type="Proteomes" id="UP000886653"/>
    </source>
</evidence>
<protein>
    <recommendedName>
        <fullName evidence="2">GAF domain-containing protein</fullName>
    </recommendedName>
</protein>